<dbReference type="Pfam" id="PF01370">
    <property type="entry name" value="Epimerase"/>
    <property type="match status" value="1"/>
</dbReference>
<dbReference type="Gene3D" id="3.40.50.720">
    <property type="entry name" value="NAD(P)-binding Rossmann-like Domain"/>
    <property type="match status" value="1"/>
</dbReference>
<evidence type="ECO:0000259" key="3">
    <source>
        <dbReference type="Pfam" id="PF01370"/>
    </source>
</evidence>
<dbReference type="PANTHER" id="PTHR10366">
    <property type="entry name" value="NAD DEPENDENT EPIMERASE/DEHYDRATASE"/>
    <property type="match status" value="1"/>
</dbReference>
<reference evidence="4 5" key="2">
    <citation type="submission" date="2021-10" db="EMBL/GenBank/DDBJ databases">
        <authorList>
            <person name="Piombo E."/>
        </authorList>
    </citation>
    <scope>NUCLEOTIDE SEQUENCE [LARGE SCALE GENOMIC DNA]</scope>
</reference>
<feature type="domain" description="NAD-dependent epimerase/dehydratase" evidence="3">
    <location>
        <begin position="7"/>
        <end position="249"/>
    </location>
</feature>
<sequence length="349" mass="38566">MSGKTGLVTGASGYIALHVVNQLLEDGWTVHATVRSLQNARKVQPLHDLSAKYPGKLQLFEADLLVPGSFLPAMKGCDIVFHVASPFIMPEHTKNPQKQLIQPALQGTRNVLGAVNETESVTRVILTSSTGAMYGDKAEVLKMENQTLHESSWSQYVSISHNAYQYSKLLAEKEAWKMAEAQDRWDLVAMCPGMVLGPSLTSGSISGSLDLIDQLMSGHVFFGVPDLHFDFVDVRDVAAAHISAATTPMARGRYIISTSATTPLVEVSKEVRKIHKHPWLLPTWNLPNIIFRLVGPFMGLSQAWMVGNLSIAFKVDNTRGIKELGIEYRPLQQTLTDQYQAWTALKKKK</sequence>
<dbReference type="FunFam" id="3.40.50.720:FF:000085">
    <property type="entry name" value="Dihydroflavonol reductase"/>
    <property type="match status" value="1"/>
</dbReference>
<evidence type="ECO:0000256" key="2">
    <source>
        <dbReference type="ARBA" id="ARBA00023445"/>
    </source>
</evidence>
<evidence type="ECO:0000313" key="5">
    <source>
        <dbReference type="Proteomes" id="UP000754883"/>
    </source>
</evidence>
<name>A0A9N9Y180_9HYPO</name>
<dbReference type="GO" id="GO:0016616">
    <property type="term" value="F:oxidoreductase activity, acting on the CH-OH group of donors, NAD or NADP as acceptor"/>
    <property type="evidence" value="ECO:0007669"/>
    <property type="project" value="TreeGrafter"/>
</dbReference>
<dbReference type="EMBL" id="CABFNO020001467">
    <property type="protein sequence ID" value="CAG9989614.1"/>
    <property type="molecule type" value="Genomic_DNA"/>
</dbReference>
<keyword evidence="5" id="KW-1185">Reference proteome</keyword>
<dbReference type="Proteomes" id="UP000754883">
    <property type="component" value="Unassembled WGS sequence"/>
</dbReference>
<protein>
    <recommendedName>
        <fullName evidence="3">NAD-dependent epimerase/dehydratase domain-containing protein</fullName>
    </recommendedName>
</protein>
<gene>
    <name evidence="4" type="ORF">CBYS24578_00005285</name>
</gene>
<comment type="similarity">
    <text evidence="2">Belongs to the NAD(P)-dependent epimerase/dehydratase family. Dihydroflavonol-4-reductase subfamily.</text>
</comment>
<accession>A0A9N9Y180</accession>
<evidence type="ECO:0000256" key="1">
    <source>
        <dbReference type="ARBA" id="ARBA00023002"/>
    </source>
</evidence>
<dbReference type="InterPro" id="IPR036291">
    <property type="entry name" value="NAD(P)-bd_dom_sf"/>
</dbReference>
<comment type="caution">
    <text evidence="4">The sequence shown here is derived from an EMBL/GenBank/DDBJ whole genome shotgun (WGS) entry which is preliminary data.</text>
</comment>
<dbReference type="InterPro" id="IPR050425">
    <property type="entry name" value="NAD(P)_dehydrat-like"/>
</dbReference>
<dbReference type="PANTHER" id="PTHR10366:SF564">
    <property type="entry name" value="STEROL-4-ALPHA-CARBOXYLATE 3-DEHYDROGENASE, DECARBOXYLATING"/>
    <property type="match status" value="1"/>
</dbReference>
<organism evidence="4 5">
    <name type="scientific">Clonostachys byssicola</name>
    <dbReference type="NCBI Taxonomy" id="160290"/>
    <lineage>
        <taxon>Eukaryota</taxon>
        <taxon>Fungi</taxon>
        <taxon>Dikarya</taxon>
        <taxon>Ascomycota</taxon>
        <taxon>Pezizomycotina</taxon>
        <taxon>Sordariomycetes</taxon>
        <taxon>Hypocreomycetidae</taxon>
        <taxon>Hypocreales</taxon>
        <taxon>Bionectriaceae</taxon>
        <taxon>Clonostachys</taxon>
    </lineage>
</organism>
<keyword evidence="1" id="KW-0560">Oxidoreductase</keyword>
<dbReference type="SUPFAM" id="SSF51735">
    <property type="entry name" value="NAD(P)-binding Rossmann-fold domains"/>
    <property type="match status" value="1"/>
</dbReference>
<dbReference type="OrthoDB" id="2735536at2759"/>
<proteinExistence type="inferred from homology"/>
<dbReference type="AlphaFoldDB" id="A0A9N9Y180"/>
<reference evidence="5" key="1">
    <citation type="submission" date="2019-06" db="EMBL/GenBank/DDBJ databases">
        <authorList>
            <person name="Broberg M."/>
        </authorList>
    </citation>
    <scope>NUCLEOTIDE SEQUENCE [LARGE SCALE GENOMIC DNA]</scope>
</reference>
<evidence type="ECO:0000313" key="4">
    <source>
        <dbReference type="EMBL" id="CAG9989614.1"/>
    </source>
</evidence>
<dbReference type="InterPro" id="IPR001509">
    <property type="entry name" value="Epimerase_deHydtase"/>
</dbReference>